<dbReference type="EMBL" id="LZPO01055077">
    <property type="protein sequence ID" value="OBS72783.1"/>
    <property type="molecule type" value="Genomic_DNA"/>
</dbReference>
<dbReference type="AlphaFoldDB" id="A0A1A6H2G6"/>
<dbReference type="STRING" id="56216.A0A1A6H2G6"/>
<dbReference type="GO" id="GO:0017080">
    <property type="term" value="F:sodium channel regulator activity"/>
    <property type="evidence" value="ECO:0007669"/>
    <property type="project" value="TreeGrafter"/>
</dbReference>
<keyword evidence="10" id="KW-0915">Sodium</keyword>
<name>A0A1A6H2G6_NEOLE</name>
<keyword evidence="8" id="KW-0630">Potassium</keyword>
<dbReference type="InterPro" id="IPR000272">
    <property type="entry name" value="Ion-transport_regulator_FXYD"/>
</dbReference>
<evidence type="ECO:0000256" key="18">
    <source>
        <dbReference type="SAM" id="MobiDB-lite"/>
    </source>
</evidence>
<keyword evidence="4" id="KW-0633">Potassium transport</keyword>
<comment type="function">
    <text evidence="15">Associates with and regulates the activity of the sodium/potassium-transporting ATPase (NKA) which catalyzes the hydrolysis of ATP coupled with the exchange of Na(+) and K(+) ions across the plasma membrane. May increase NKA activity by increasing the apparent affinity for Na(+). Involved in down-regulation of E-cadherin which results in reduced cell adhesion. Promotes metastasis.</text>
</comment>
<dbReference type="GO" id="GO:0006813">
    <property type="term" value="P:potassium ion transport"/>
    <property type="evidence" value="ECO:0007669"/>
    <property type="project" value="UniProtKB-KW"/>
</dbReference>
<protein>
    <recommendedName>
        <fullName evidence="17">FXYD domain-containing ion transport regulator</fullName>
    </recommendedName>
</protein>
<keyword evidence="6 17" id="KW-0812">Transmembrane</keyword>
<evidence type="ECO:0000256" key="1">
    <source>
        <dbReference type="ARBA" id="ARBA00005948"/>
    </source>
</evidence>
<comment type="caution">
    <text evidence="19">The sequence shown here is derived from an EMBL/GenBank/DDBJ whole genome shotgun (WGS) entry which is preliminary data.</text>
</comment>
<reference evidence="19 20" key="1">
    <citation type="submission" date="2016-06" db="EMBL/GenBank/DDBJ databases">
        <title>The Draft Genome Sequence and Annotation of the Desert Woodrat Neotoma lepida.</title>
        <authorList>
            <person name="Campbell M."/>
            <person name="Oakeson K.F."/>
            <person name="Yandell M."/>
            <person name="Halpert J.R."/>
            <person name="Dearing D."/>
        </authorList>
    </citation>
    <scope>NUCLEOTIDE SEQUENCE [LARGE SCALE GENOMIC DNA]</scope>
    <source>
        <strain evidence="19">417</strain>
        <tissue evidence="19">Liver</tissue>
    </source>
</reference>
<evidence type="ECO:0000256" key="5">
    <source>
        <dbReference type="ARBA" id="ARBA00022607"/>
    </source>
</evidence>
<evidence type="ECO:0000256" key="6">
    <source>
        <dbReference type="ARBA" id="ARBA00022692"/>
    </source>
</evidence>
<dbReference type="CDD" id="cd20323">
    <property type="entry name" value="FXYD_FXYD5"/>
    <property type="match status" value="1"/>
</dbReference>
<evidence type="ECO:0000256" key="3">
    <source>
        <dbReference type="ARBA" id="ARBA00022475"/>
    </source>
</evidence>
<evidence type="ECO:0000256" key="17">
    <source>
        <dbReference type="RuleBase" id="RU364131"/>
    </source>
</evidence>
<comment type="subcellular location">
    <subcellularLocation>
        <location evidence="14">Basolateral cell membrane</location>
        <topology evidence="14">Single-pass type I membrane protein</topology>
    </subcellularLocation>
</comment>
<accession>A0A1A6H2G6</accession>
<sequence length="210" mass="23425">MTEPLWSPPARTRAPGHTLRPEAAPTRLETLGSDRDPGLGWQTPEKATSSSAEDQTSVNTHVPDEINPEVQPTTPMPNWEADVEDTEGQTVAKTETEHLTGMDTTNPVTDPGTHGSSKEGTMALPGIRSPRPTENWMWYHFNEPEDWNGWNEEDDIPFHYDEFTLRKRGLVVAAVLFILGIIILTSGKCRQLSQICLNRHRAYGGTQKEP</sequence>
<dbReference type="Proteomes" id="UP000092124">
    <property type="component" value="Unassembled WGS sequence"/>
</dbReference>
<evidence type="ECO:0000256" key="9">
    <source>
        <dbReference type="ARBA" id="ARBA00022989"/>
    </source>
</evidence>
<evidence type="ECO:0000256" key="4">
    <source>
        <dbReference type="ARBA" id="ARBA00022538"/>
    </source>
</evidence>
<feature type="transmembrane region" description="Helical" evidence="17">
    <location>
        <begin position="169"/>
        <end position="187"/>
    </location>
</feature>
<keyword evidence="3" id="KW-1003">Cell membrane</keyword>
<keyword evidence="13" id="KW-0739">Sodium transport</keyword>
<dbReference type="OrthoDB" id="9451811at2759"/>
<evidence type="ECO:0000256" key="16">
    <source>
        <dbReference type="ARBA" id="ARBA00064017"/>
    </source>
</evidence>
<keyword evidence="5" id="KW-0740">Sodium/potassium transport</keyword>
<evidence type="ECO:0000256" key="8">
    <source>
        <dbReference type="ARBA" id="ARBA00022958"/>
    </source>
</evidence>
<evidence type="ECO:0000313" key="20">
    <source>
        <dbReference type="Proteomes" id="UP000092124"/>
    </source>
</evidence>
<evidence type="ECO:0000256" key="2">
    <source>
        <dbReference type="ARBA" id="ARBA00022448"/>
    </source>
</evidence>
<organism evidence="19 20">
    <name type="scientific">Neotoma lepida</name>
    <name type="common">Desert woodrat</name>
    <dbReference type="NCBI Taxonomy" id="56216"/>
    <lineage>
        <taxon>Eukaryota</taxon>
        <taxon>Metazoa</taxon>
        <taxon>Chordata</taxon>
        <taxon>Craniata</taxon>
        <taxon>Vertebrata</taxon>
        <taxon>Euteleostomi</taxon>
        <taxon>Mammalia</taxon>
        <taxon>Eutheria</taxon>
        <taxon>Euarchontoglires</taxon>
        <taxon>Glires</taxon>
        <taxon>Rodentia</taxon>
        <taxon>Myomorpha</taxon>
        <taxon>Muroidea</taxon>
        <taxon>Cricetidae</taxon>
        <taxon>Neotominae</taxon>
        <taxon>Neotoma</taxon>
    </lineage>
</organism>
<feature type="region of interest" description="Disordered" evidence="18">
    <location>
        <begin position="101"/>
        <end position="125"/>
    </location>
</feature>
<dbReference type="Pfam" id="PF02038">
    <property type="entry name" value="ATP1G1_PLM_MAT8"/>
    <property type="match status" value="1"/>
</dbReference>
<evidence type="ECO:0000256" key="7">
    <source>
        <dbReference type="ARBA" id="ARBA00022729"/>
    </source>
</evidence>
<evidence type="ECO:0000256" key="15">
    <source>
        <dbReference type="ARBA" id="ARBA00056439"/>
    </source>
</evidence>
<dbReference type="GO" id="GO:0016323">
    <property type="term" value="C:basolateral plasma membrane"/>
    <property type="evidence" value="ECO:0007669"/>
    <property type="project" value="UniProtKB-SubCell"/>
</dbReference>
<keyword evidence="7" id="KW-0732">Signal</keyword>
<dbReference type="FunFam" id="1.20.5.780:FF:000005">
    <property type="entry name" value="FXYD domain-containing ion transport regulator"/>
    <property type="match status" value="1"/>
</dbReference>
<feature type="compositionally biased region" description="Polar residues" evidence="18">
    <location>
        <begin position="45"/>
        <end position="60"/>
    </location>
</feature>
<evidence type="ECO:0000256" key="10">
    <source>
        <dbReference type="ARBA" id="ARBA00023053"/>
    </source>
</evidence>
<proteinExistence type="inferred from homology"/>
<keyword evidence="9 17" id="KW-1133">Transmembrane helix</keyword>
<evidence type="ECO:0000256" key="14">
    <source>
        <dbReference type="ARBA" id="ARBA00023768"/>
    </source>
</evidence>
<comment type="similarity">
    <text evidence="1 17">Belongs to the FXYD family.</text>
</comment>
<evidence type="ECO:0000256" key="11">
    <source>
        <dbReference type="ARBA" id="ARBA00023065"/>
    </source>
</evidence>
<dbReference type="Gene3D" id="1.20.5.780">
    <property type="entry name" value="Single helix bin"/>
    <property type="match status" value="1"/>
</dbReference>
<dbReference type="GO" id="GO:0006814">
    <property type="term" value="P:sodium ion transport"/>
    <property type="evidence" value="ECO:0007669"/>
    <property type="project" value="UniProtKB-KW"/>
</dbReference>
<gene>
    <name evidence="19" type="ORF">A6R68_12654</name>
</gene>
<dbReference type="GO" id="GO:0043269">
    <property type="term" value="P:regulation of monoatomic ion transport"/>
    <property type="evidence" value="ECO:0007669"/>
    <property type="project" value="InterPro"/>
</dbReference>
<feature type="compositionally biased region" description="Polar residues" evidence="18">
    <location>
        <begin position="102"/>
        <end position="119"/>
    </location>
</feature>
<keyword evidence="12 17" id="KW-0472">Membrane</keyword>
<evidence type="ECO:0000313" key="19">
    <source>
        <dbReference type="EMBL" id="OBS72783.1"/>
    </source>
</evidence>
<dbReference type="PANTHER" id="PTHR14132">
    <property type="entry name" value="SODIUM/POTASSIUM-TRANSPORTING ATPASE SUBUNIT GAMMA"/>
    <property type="match status" value="1"/>
</dbReference>
<comment type="subunit">
    <text evidence="16">Regulatory subunit of the sodium/potassium-transporting ATPase which is composed of a catalytic alpha subunit, a non-catalytic beta subunit and an additional regulatory subunit. The regulatory subunit, a member of the FXYD protein family, modulates the enzymatic activity in a tissue- and isoform-specific way by changing affinities of the Na+/K+-ATPase toward Na(+), K(+) or ATP.</text>
</comment>
<keyword evidence="11 17" id="KW-0406">Ion transport</keyword>
<dbReference type="PANTHER" id="PTHR14132:SF14">
    <property type="entry name" value="FXYD DOMAIN-CONTAINING ION TRANSPORT REGULATOR 5"/>
    <property type="match status" value="1"/>
</dbReference>
<keyword evidence="2 17" id="KW-0813">Transport</keyword>
<keyword evidence="20" id="KW-1185">Reference proteome</keyword>
<evidence type="ECO:0000256" key="12">
    <source>
        <dbReference type="ARBA" id="ARBA00023136"/>
    </source>
</evidence>
<evidence type="ECO:0000256" key="13">
    <source>
        <dbReference type="ARBA" id="ARBA00023201"/>
    </source>
</evidence>
<feature type="region of interest" description="Disordered" evidence="18">
    <location>
        <begin position="1"/>
        <end position="78"/>
    </location>
</feature>